<dbReference type="GO" id="GO:0140359">
    <property type="term" value="F:ABC-type transporter activity"/>
    <property type="evidence" value="ECO:0007669"/>
    <property type="project" value="InterPro"/>
</dbReference>
<evidence type="ECO:0000256" key="6">
    <source>
        <dbReference type="ARBA" id="ARBA00022840"/>
    </source>
</evidence>
<dbReference type="OrthoDB" id="245989at2759"/>
<dbReference type="InterPro" id="IPR029481">
    <property type="entry name" value="ABC_trans_N"/>
</dbReference>
<evidence type="ECO:0000256" key="2">
    <source>
        <dbReference type="ARBA" id="ARBA00006012"/>
    </source>
</evidence>
<proteinExistence type="inferred from homology"/>
<dbReference type="Pfam" id="PF06422">
    <property type="entry name" value="PDR_CDR"/>
    <property type="match status" value="1"/>
</dbReference>
<dbReference type="FunFam" id="3.40.50.300:FF:000054">
    <property type="entry name" value="ABC multidrug transporter atrF"/>
    <property type="match status" value="1"/>
</dbReference>
<dbReference type="GO" id="GO:0005524">
    <property type="term" value="F:ATP binding"/>
    <property type="evidence" value="ECO:0007669"/>
    <property type="project" value="UniProtKB-KW"/>
</dbReference>
<dbReference type="InterPro" id="IPR017871">
    <property type="entry name" value="ABC_transporter-like_CS"/>
</dbReference>
<evidence type="ECO:0000256" key="4">
    <source>
        <dbReference type="ARBA" id="ARBA00022692"/>
    </source>
</evidence>
<dbReference type="InterPro" id="IPR003439">
    <property type="entry name" value="ABC_transporter-like_ATP-bd"/>
</dbReference>
<feature type="transmembrane region" description="Helical" evidence="10">
    <location>
        <begin position="1274"/>
        <end position="1295"/>
    </location>
</feature>
<feature type="domain" description="ABC transporter" evidence="11">
    <location>
        <begin position="940"/>
        <end position="1182"/>
    </location>
</feature>
<dbReference type="PROSITE" id="PS00211">
    <property type="entry name" value="ABC_TRANSPORTER_1"/>
    <property type="match status" value="1"/>
</dbReference>
<dbReference type="CDD" id="cd03232">
    <property type="entry name" value="ABCG_PDR_domain2"/>
    <property type="match status" value="1"/>
</dbReference>
<dbReference type="Pfam" id="PF19055">
    <property type="entry name" value="ABC2_membrane_7"/>
    <property type="match status" value="1"/>
</dbReference>
<dbReference type="Pfam" id="PF00005">
    <property type="entry name" value="ABC_tran"/>
    <property type="match status" value="2"/>
</dbReference>
<dbReference type="InterPro" id="IPR003593">
    <property type="entry name" value="AAA+_ATPase"/>
</dbReference>
<feature type="transmembrane region" description="Helical" evidence="10">
    <location>
        <begin position="1416"/>
        <end position="1440"/>
    </location>
</feature>
<dbReference type="InterPro" id="IPR027417">
    <property type="entry name" value="P-loop_NTPase"/>
</dbReference>
<accession>A0A6G1JIE9</accession>
<evidence type="ECO:0000256" key="8">
    <source>
        <dbReference type="ARBA" id="ARBA00023136"/>
    </source>
</evidence>
<keyword evidence="6" id="KW-0067">ATP-binding</keyword>
<dbReference type="PROSITE" id="PS50893">
    <property type="entry name" value="ABC_TRANSPORTER_2"/>
    <property type="match status" value="2"/>
</dbReference>
<feature type="transmembrane region" description="Helical" evidence="10">
    <location>
        <begin position="742"/>
        <end position="762"/>
    </location>
</feature>
<feature type="transmembrane region" description="Helical" evidence="10">
    <location>
        <begin position="609"/>
        <end position="631"/>
    </location>
</feature>
<evidence type="ECO:0000313" key="12">
    <source>
        <dbReference type="EMBL" id="KAF2689990.1"/>
    </source>
</evidence>
<evidence type="ECO:0000256" key="9">
    <source>
        <dbReference type="SAM" id="MobiDB-lite"/>
    </source>
</evidence>
<dbReference type="SMART" id="SM00382">
    <property type="entry name" value="AAA"/>
    <property type="match status" value="2"/>
</dbReference>
<evidence type="ECO:0000256" key="10">
    <source>
        <dbReference type="SAM" id="Phobius"/>
    </source>
</evidence>
<feature type="compositionally biased region" description="Basic and acidic residues" evidence="9">
    <location>
        <begin position="907"/>
        <end position="927"/>
    </location>
</feature>
<keyword evidence="3" id="KW-0813">Transport</keyword>
<comment type="subcellular location">
    <subcellularLocation>
        <location evidence="1">Membrane</location>
        <topology evidence="1">Multi-pass membrane protein</topology>
    </subcellularLocation>
</comment>
<sequence>MAQHDRPTPYMDELPGGWTETPAGSSRHKSYIGSAQQPDETQLNYTTPRFDTGDAGTYLDYSGTQTSGPTTPMPRVTTQHSSSSDGTAVPSHNRKDEPVNIQREEEVEAPRESLNRSDEEQEAGFAAIKSASEAPTRPPLEKKGSRPMTEDDLFRVLSRRRTNTSLSRTRTQATASSDDDEQEEINKLMSRMFGQMRQANSDEEKTRHHGVIFKNLTIKGMGVGAALQPSVGDIFMDIPRFFKNLVTKGPRKAAGKPPVRTLIDDFSGCVKSGEMLLVLGRPGAGCSTFLKVIGNQRFGYEDITGDVTYGGTDAKEMSKKFRSEVLYNPEDDMHYATLKVKDTLRFALKTKTPGKASRNEGESRTDYVNEFLRVISKLFWIEHTMRTKVGNEFVRGVSGGEKKRVSIAEAMITKASVQTWDNSTRGLDASTALEYVQSLRSLTNMANISTSVALYQAGESLYDCFDKVLLIHEGRCCYFGPADHAAAYFKNLGFVQPDRWTSADFITSVVDDHERHIKEGWEDRIPRSGAQFVKAFNDSQQHQDNLAEIAEFEQETKRMVEERQAAMTKATQKKNFTLPFYKQVMACTNRQFKVMIGDKQSLGGKWGGILFQALIVGSLFFDLPATAAGAFPRGGVIFFMLLFNALLALAELTSAFESRPILLKHKSFSFYRPAAYAIAQTVVDVPLVLVQVFIFDIVVYFMANLQQTASQFLISLLFLWIITMTMYAFFRAIGSLVGSLDVATRITGVAIQALVVYTGYLIPPSKMHPWFSWLRWINPVQYGFEALLANEFYDLEIQCIPPYIVPQIPNAQEQFQSCALQGSTPGSLTVNGADYISVAFQYSRSHLWRNFGFICAFFIFFVCLTAFGMEIQKPNKGGGAVTTFKRGQVPKTVEKAIEVKGQPGDVEAGKQESADASKEVSDSDNADEKVQGVAKNETIFTWQSLNYTIPYEKGERKLLEDVQGYVKPGKLTALMGASGAGKTTLLNTLARRINFGVLHGDFLVDGSPLPSSFQRSTGFAEQMDVHEPTATVREALQFSAKLRQPKEVPLQEKYDYVETIIDLLEMRDIAGAAIGSPGSGLNQEQRKRVTIGVELASKPELLMFLDEPTSGLDSSAAFNIVRFLRKLADAGQAILCTIHQPSSVLFENFDQLLLLKSGGRTVYFGELGHDSRALLDYLENNGAKKCPPKENPAEYMLEVIGAGDPNYKGKDWGDVWTKSPENEKLSREIQEIISNRRSASKDQSSDDREYAMPLTTQMYTVIHRSFVAMWRDPPYVTGMFMLHIITGLFNSFTFWNLGNSQVDMQSRLFSVFMTLTIAPPLIQQLQPRFLHLRNVYKSREGSAKIYSWPAMVWGAILSEIPYRIVAGTIYWCCWYWAAGFPRDTYTSASVWLFVMVFEMYYLGFGQAIASFSPNELLASLLVPLFFTFIVSFCGVVVPYAGLPSFWQSWMYWLTPFHYLLESFLGLLTKDQVIQCSESELAIFPPPPGQDCQSYAGSFAQQSGGYVQTQPNGDCGFCQYATGEAFAASFNVFEVQVWRNLWILFIFIFFNFAVMFICTGLYLGGLRKIKDLFSPTARKNKKEQKKQQNGDTA</sequence>
<reference evidence="12" key="1">
    <citation type="journal article" date="2020" name="Stud. Mycol.">
        <title>101 Dothideomycetes genomes: a test case for predicting lifestyles and emergence of pathogens.</title>
        <authorList>
            <person name="Haridas S."/>
            <person name="Albert R."/>
            <person name="Binder M."/>
            <person name="Bloem J."/>
            <person name="Labutti K."/>
            <person name="Salamov A."/>
            <person name="Andreopoulos B."/>
            <person name="Baker S."/>
            <person name="Barry K."/>
            <person name="Bills G."/>
            <person name="Bluhm B."/>
            <person name="Cannon C."/>
            <person name="Castanera R."/>
            <person name="Culley D."/>
            <person name="Daum C."/>
            <person name="Ezra D."/>
            <person name="Gonzalez J."/>
            <person name="Henrissat B."/>
            <person name="Kuo A."/>
            <person name="Liang C."/>
            <person name="Lipzen A."/>
            <person name="Lutzoni F."/>
            <person name="Magnuson J."/>
            <person name="Mondo S."/>
            <person name="Nolan M."/>
            <person name="Ohm R."/>
            <person name="Pangilinan J."/>
            <person name="Park H.-J."/>
            <person name="Ramirez L."/>
            <person name="Alfaro M."/>
            <person name="Sun H."/>
            <person name="Tritt A."/>
            <person name="Yoshinaga Y."/>
            <person name="Zwiers L.-H."/>
            <person name="Turgeon B."/>
            <person name="Goodwin S."/>
            <person name="Spatafora J."/>
            <person name="Crous P."/>
            <person name="Grigoriev I."/>
        </authorList>
    </citation>
    <scope>NUCLEOTIDE SEQUENCE</scope>
    <source>
        <strain evidence="12">CBS 122367</strain>
    </source>
</reference>
<dbReference type="PANTHER" id="PTHR19241">
    <property type="entry name" value="ATP-BINDING CASSETTE TRANSPORTER"/>
    <property type="match status" value="1"/>
</dbReference>
<dbReference type="GO" id="GO:0016020">
    <property type="term" value="C:membrane"/>
    <property type="evidence" value="ECO:0007669"/>
    <property type="project" value="UniProtKB-SubCell"/>
</dbReference>
<dbReference type="Pfam" id="PF14510">
    <property type="entry name" value="ABC_trans_N"/>
    <property type="match status" value="1"/>
</dbReference>
<evidence type="ECO:0000256" key="1">
    <source>
        <dbReference type="ARBA" id="ARBA00004141"/>
    </source>
</evidence>
<feature type="transmembrane region" description="Helical" evidence="10">
    <location>
        <begin position="1385"/>
        <end position="1404"/>
    </location>
</feature>
<comment type="similarity">
    <text evidence="2">Belongs to the ABC transporter superfamily. ABCG family. PDR (TC 3.A.1.205) subfamily.</text>
</comment>
<feature type="transmembrane region" description="Helical" evidence="10">
    <location>
        <begin position="847"/>
        <end position="867"/>
    </location>
</feature>
<feature type="compositionally biased region" description="Polar residues" evidence="9">
    <location>
        <begin position="33"/>
        <end position="49"/>
    </location>
</feature>
<dbReference type="Proteomes" id="UP000799291">
    <property type="component" value="Unassembled WGS sequence"/>
</dbReference>
<feature type="domain" description="ABC transporter" evidence="11">
    <location>
        <begin position="245"/>
        <end position="498"/>
    </location>
</feature>
<keyword evidence="4 10" id="KW-0812">Transmembrane</keyword>
<dbReference type="CDD" id="cd03233">
    <property type="entry name" value="ABCG_PDR_domain1"/>
    <property type="match status" value="1"/>
</dbReference>
<dbReference type="Pfam" id="PF01061">
    <property type="entry name" value="ABC2_membrane"/>
    <property type="match status" value="2"/>
</dbReference>
<dbReference type="InterPro" id="IPR034003">
    <property type="entry name" value="ABCG_PDR_2"/>
</dbReference>
<feature type="compositionally biased region" description="Basic and acidic residues" evidence="9">
    <location>
        <begin position="139"/>
        <end position="154"/>
    </location>
</feature>
<dbReference type="InterPro" id="IPR013525">
    <property type="entry name" value="ABC2_TM"/>
</dbReference>
<evidence type="ECO:0000313" key="13">
    <source>
        <dbReference type="Proteomes" id="UP000799291"/>
    </source>
</evidence>
<feature type="compositionally biased region" description="Basic and acidic residues" evidence="9">
    <location>
        <begin position="93"/>
        <end position="118"/>
    </location>
</feature>
<feature type="transmembrane region" description="Helical" evidence="10">
    <location>
        <begin position="637"/>
        <end position="656"/>
    </location>
</feature>
<dbReference type="InterPro" id="IPR034001">
    <property type="entry name" value="ABCG_PDR_1"/>
</dbReference>
<feature type="region of interest" description="Disordered" evidence="9">
    <location>
        <begin position="1"/>
        <end position="182"/>
    </location>
</feature>
<evidence type="ECO:0000256" key="3">
    <source>
        <dbReference type="ARBA" id="ARBA00022448"/>
    </source>
</evidence>
<dbReference type="InterPro" id="IPR043926">
    <property type="entry name" value="ABCG_dom"/>
</dbReference>
<feature type="region of interest" description="Disordered" evidence="9">
    <location>
        <begin position="901"/>
        <end position="927"/>
    </location>
</feature>
<keyword evidence="13" id="KW-1185">Reference proteome</keyword>
<dbReference type="SUPFAM" id="SSF52540">
    <property type="entry name" value="P-loop containing nucleoside triphosphate hydrolases"/>
    <property type="match status" value="2"/>
</dbReference>
<dbReference type="Gene3D" id="3.40.50.300">
    <property type="entry name" value="P-loop containing nucleotide triphosphate hydrolases"/>
    <property type="match status" value="2"/>
</dbReference>
<organism evidence="12 13">
    <name type="scientific">Lentithecium fluviatile CBS 122367</name>
    <dbReference type="NCBI Taxonomy" id="1168545"/>
    <lineage>
        <taxon>Eukaryota</taxon>
        <taxon>Fungi</taxon>
        <taxon>Dikarya</taxon>
        <taxon>Ascomycota</taxon>
        <taxon>Pezizomycotina</taxon>
        <taxon>Dothideomycetes</taxon>
        <taxon>Pleosporomycetidae</taxon>
        <taxon>Pleosporales</taxon>
        <taxon>Massarineae</taxon>
        <taxon>Lentitheciaceae</taxon>
        <taxon>Lentithecium</taxon>
    </lineage>
</organism>
<keyword evidence="7 10" id="KW-1133">Transmembrane helix</keyword>
<name>A0A6G1JIE9_9PLEO</name>
<feature type="transmembrane region" description="Helical" evidence="10">
    <location>
        <begin position="709"/>
        <end position="730"/>
    </location>
</feature>
<dbReference type="InterPro" id="IPR010929">
    <property type="entry name" value="PDR_CDR_ABC"/>
</dbReference>
<keyword evidence="5" id="KW-0547">Nucleotide-binding</keyword>
<feature type="transmembrane region" description="Helical" evidence="10">
    <location>
        <begin position="1540"/>
        <end position="1562"/>
    </location>
</feature>
<feature type="transmembrane region" description="Helical" evidence="10">
    <location>
        <begin position="1345"/>
        <end position="1365"/>
    </location>
</feature>
<keyword evidence="8 10" id="KW-0472">Membrane</keyword>
<feature type="compositionally biased region" description="Polar residues" evidence="9">
    <location>
        <begin position="62"/>
        <end position="86"/>
    </location>
</feature>
<evidence type="ECO:0000256" key="5">
    <source>
        <dbReference type="ARBA" id="ARBA00022741"/>
    </source>
</evidence>
<dbReference type="EMBL" id="MU005571">
    <property type="protein sequence ID" value="KAF2689990.1"/>
    <property type="molecule type" value="Genomic_DNA"/>
</dbReference>
<evidence type="ECO:0000259" key="11">
    <source>
        <dbReference type="PROSITE" id="PS50893"/>
    </source>
</evidence>
<gene>
    <name evidence="12" type="ORF">K458DRAFT_97525</name>
</gene>
<feature type="transmembrane region" description="Helical" evidence="10">
    <location>
        <begin position="1307"/>
        <end position="1325"/>
    </location>
</feature>
<protein>
    <recommendedName>
        <fullName evidence="11">ABC transporter domain-containing protein</fullName>
    </recommendedName>
</protein>
<feature type="transmembrane region" description="Helical" evidence="10">
    <location>
        <begin position="677"/>
        <end position="703"/>
    </location>
</feature>
<evidence type="ECO:0000256" key="7">
    <source>
        <dbReference type="ARBA" id="ARBA00022989"/>
    </source>
</evidence>
<dbReference type="GO" id="GO:0016887">
    <property type="term" value="F:ATP hydrolysis activity"/>
    <property type="evidence" value="ECO:0007669"/>
    <property type="project" value="InterPro"/>
</dbReference>
<dbReference type="FunFam" id="3.40.50.300:FF:002416">
    <property type="entry name" value="ABC multidrug transporter (Eurofung)"/>
    <property type="match status" value="1"/>
</dbReference>